<protein>
    <submittedName>
        <fullName evidence="1">HNH endonuclease</fullName>
    </submittedName>
</protein>
<keyword evidence="1" id="KW-0378">Hydrolase</keyword>
<evidence type="ECO:0000313" key="1">
    <source>
        <dbReference type="EMBL" id="MFC5863854.1"/>
    </source>
</evidence>
<dbReference type="EMBL" id="JBHSPH010000007">
    <property type="protein sequence ID" value="MFC5863854.1"/>
    <property type="molecule type" value="Genomic_DNA"/>
</dbReference>
<sequence>MPICLFCLRDEEADALTFTDEHLFPAALGGNLVIKDGSCGGCNHGNSKFEQALAAELTPIRMLLQIPDRYGKVPRTAATIVAPSETYKGHVQSDGKVVLTPSVTRETNEKGEHEAVYRFLTDARKEELRAKAKNKGQRLIEMGPGDPVTVEVHIGGDLVVIGSEAGLRMVAKIAYTGLVHLAGVRIVTSDAFREVRQFIFEGTPQGVARLFVNHSYLKACEQGPHQHSVAIAARRDIHRVDAIVRLFGELTYFVVLSDHYDGPDFVNTLVYDAYRGEENGIFFAHIQAELLQTEEVRNDKETVWDDVEHFVGNFCEFLDRALKQRGIQDLGEINAPG</sequence>
<keyword evidence="2" id="KW-1185">Reference proteome</keyword>
<reference evidence="2" key="1">
    <citation type="journal article" date="2019" name="Int. J. Syst. Evol. Microbiol.">
        <title>The Global Catalogue of Microorganisms (GCM) 10K type strain sequencing project: providing services to taxonomists for standard genome sequencing and annotation.</title>
        <authorList>
            <consortium name="The Broad Institute Genomics Platform"/>
            <consortium name="The Broad Institute Genome Sequencing Center for Infectious Disease"/>
            <person name="Wu L."/>
            <person name="Ma J."/>
        </authorList>
    </citation>
    <scope>NUCLEOTIDE SEQUENCE [LARGE SCALE GENOMIC DNA]</scope>
    <source>
        <strain evidence="2">JCM 4087</strain>
    </source>
</reference>
<comment type="caution">
    <text evidence="1">The sequence shown here is derived from an EMBL/GenBank/DDBJ whole genome shotgun (WGS) entry which is preliminary data.</text>
</comment>
<dbReference type="Proteomes" id="UP001596091">
    <property type="component" value="Unassembled WGS sequence"/>
</dbReference>
<proteinExistence type="predicted"/>
<organism evidence="1 2">
    <name type="scientific">Acidicapsa dinghuensis</name>
    <dbReference type="NCBI Taxonomy" id="2218256"/>
    <lineage>
        <taxon>Bacteria</taxon>
        <taxon>Pseudomonadati</taxon>
        <taxon>Acidobacteriota</taxon>
        <taxon>Terriglobia</taxon>
        <taxon>Terriglobales</taxon>
        <taxon>Acidobacteriaceae</taxon>
        <taxon>Acidicapsa</taxon>
    </lineage>
</organism>
<evidence type="ECO:0000313" key="2">
    <source>
        <dbReference type="Proteomes" id="UP001596091"/>
    </source>
</evidence>
<dbReference type="GO" id="GO:0004519">
    <property type="term" value="F:endonuclease activity"/>
    <property type="evidence" value="ECO:0007669"/>
    <property type="project" value="UniProtKB-KW"/>
</dbReference>
<dbReference type="RefSeq" id="WP_263342203.1">
    <property type="nucleotide sequence ID" value="NZ_JAGSYH010000010.1"/>
</dbReference>
<name>A0ABW1EHS8_9BACT</name>
<gene>
    <name evidence="1" type="ORF">ACFPT7_16215</name>
</gene>
<accession>A0ABW1EHS8</accession>
<keyword evidence="1" id="KW-0540">Nuclease</keyword>
<keyword evidence="1" id="KW-0255">Endonuclease</keyword>